<dbReference type="InterPro" id="IPR029045">
    <property type="entry name" value="ClpP/crotonase-like_dom_sf"/>
</dbReference>
<dbReference type="Proteomes" id="UP000590442">
    <property type="component" value="Unassembled WGS sequence"/>
</dbReference>
<evidence type="ECO:0000259" key="8">
    <source>
        <dbReference type="SMART" id="SM00245"/>
    </source>
</evidence>
<feature type="domain" description="Tail specific protease" evidence="8">
    <location>
        <begin position="177"/>
        <end position="359"/>
    </location>
</feature>
<dbReference type="GO" id="GO:0004252">
    <property type="term" value="F:serine-type endopeptidase activity"/>
    <property type="evidence" value="ECO:0007669"/>
    <property type="project" value="UniProtKB-EC"/>
</dbReference>
<dbReference type="SMART" id="SM00245">
    <property type="entry name" value="TSPc"/>
    <property type="match status" value="1"/>
</dbReference>
<evidence type="ECO:0000256" key="6">
    <source>
        <dbReference type="SAM" id="Phobius"/>
    </source>
</evidence>
<feature type="transmembrane region" description="Helical" evidence="6">
    <location>
        <begin position="7"/>
        <end position="29"/>
    </location>
</feature>
<gene>
    <name evidence="9" type="ORF">GGR42_002114</name>
</gene>
<keyword evidence="6" id="KW-0472">Membrane</keyword>
<dbReference type="SUPFAM" id="SSF52096">
    <property type="entry name" value="ClpP/crotonase"/>
    <property type="match status" value="1"/>
</dbReference>
<dbReference type="PANTHER" id="PTHR32060">
    <property type="entry name" value="TAIL-SPECIFIC PROTEASE"/>
    <property type="match status" value="1"/>
</dbReference>
<dbReference type="GO" id="GO:0030288">
    <property type="term" value="C:outer membrane-bounded periplasmic space"/>
    <property type="evidence" value="ECO:0007669"/>
    <property type="project" value="TreeGrafter"/>
</dbReference>
<keyword evidence="4 5" id="KW-0720">Serine protease</keyword>
<dbReference type="CDD" id="cd07560">
    <property type="entry name" value="Peptidase_S41_CPP"/>
    <property type="match status" value="1"/>
</dbReference>
<dbReference type="Gene3D" id="3.90.226.10">
    <property type="entry name" value="2-enoyl-CoA Hydratase, Chain A, domain 1"/>
    <property type="match status" value="1"/>
</dbReference>
<dbReference type="InterPro" id="IPR005151">
    <property type="entry name" value="Tail-specific_protease"/>
</dbReference>
<keyword evidence="6" id="KW-1133">Transmembrane helix</keyword>
<dbReference type="EMBL" id="JAATJJ010000001">
    <property type="protein sequence ID" value="NJB71652.1"/>
    <property type="molecule type" value="Genomic_DNA"/>
</dbReference>
<comment type="caution">
    <text evidence="9">The sequence shown here is derived from an EMBL/GenBank/DDBJ whole genome shotgun (WGS) entry which is preliminary data.</text>
</comment>
<evidence type="ECO:0000313" key="10">
    <source>
        <dbReference type="Proteomes" id="UP000590442"/>
    </source>
</evidence>
<accession>A0A846QYD4</accession>
<evidence type="ECO:0000256" key="1">
    <source>
        <dbReference type="ARBA" id="ARBA00009179"/>
    </source>
</evidence>
<evidence type="ECO:0000313" key="9">
    <source>
        <dbReference type="EMBL" id="NJB71652.1"/>
    </source>
</evidence>
<dbReference type="InterPro" id="IPR036034">
    <property type="entry name" value="PDZ_sf"/>
</dbReference>
<dbReference type="SMART" id="SM00228">
    <property type="entry name" value="PDZ"/>
    <property type="match status" value="1"/>
</dbReference>
<name>A0A846QYD4_9FLAO</name>
<keyword evidence="6" id="KW-0812">Transmembrane</keyword>
<dbReference type="RefSeq" id="WP_167963632.1">
    <property type="nucleotide sequence ID" value="NZ_JAATJJ010000001.1"/>
</dbReference>
<dbReference type="EC" id="3.4.21.102" evidence="9"/>
<organism evidence="9 10">
    <name type="scientific">Saonia flava</name>
    <dbReference type="NCBI Taxonomy" id="523696"/>
    <lineage>
        <taxon>Bacteria</taxon>
        <taxon>Pseudomonadati</taxon>
        <taxon>Bacteroidota</taxon>
        <taxon>Flavobacteriia</taxon>
        <taxon>Flavobacteriales</taxon>
        <taxon>Flavobacteriaceae</taxon>
        <taxon>Saonia</taxon>
    </lineage>
</organism>
<keyword evidence="3 5" id="KW-0378">Hydrolase</keyword>
<protein>
    <submittedName>
        <fullName evidence="9">Carboxyl-terminal processing protease</fullName>
        <ecNumber evidence="9">3.4.21.102</ecNumber>
    </submittedName>
</protein>
<reference evidence="9 10" key="1">
    <citation type="submission" date="2020-03" db="EMBL/GenBank/DDBJ databases">
        <title>Genomic Encyclopedia of Type Strains, Phase IV (KMG-IV): sequencing the most valuable type-strain genomes for metagenomic binning, comparative biology and taxonomic classification.</title>
        <authorList>
            <person name="Goeker M."/>
        </authorList>
    </citation>
    <scope>NUCLEOTIDE SEQUENCE [LARGE SCALE GENOMIC DNA]</scope>
    <source>
        <strain evidence="9 10">DSM 29762</strain>
    </source>
</reference>
<proteinExistence type="inferred from homology"/>
<feature type="domain" description="PDZ" evidence="7">
    <location>
        <begin position="100"/>
        <end position="175"/>
    </location>
</feature>
<dbReference type="GO" id="GO:0007165">
    <property type="term" value="P:signal transduction"/>
    <property type="evidence" value="ECO:0007669"/>
    <property type="project" value="TreeGrafter"/>
</dbReference>
<comment type="similarity">
    <text evidence="1 5">Belongs to the peptidase S41A family.</text>
</comment>
<dbReference type="InterPro" id="IPR004447">
    <property type="entry name" value="Peptidase_S41A"/>
</dbReference>
<dbReference type="CDD" id="cd06782">
    <property type="entry name" value="cpPDZ_CPP-like"/>
    <property type="match status" value="1"/>
</dbReference>
<evidence type="ECO:0000256" key="5">
    <source>
        <dbReference type="RuleBase" id="RU004404"/>
    </source>
</evidence>
<dbReference type="Gene3D" id="2.30.42.10">
    <property type="match status" value="1"/>
</dbReference>
<dbReference type="Pfam" id="PF03572">
    <property type="entry name" value="Peptidase_S41"/>
    <property type="match status" value="1"/>
</dbReference>
<dbReference type="SUPFAM" id="SSF50156">
    <property type="entry name" value="PDZ domain-like"/>
    <property type="match status" value="1"/>
</dbReference>
<dbReference type="NCBIfam" id="TIGR00225">
    <property type="entry name" value="prc"/>
    <property type="match status" value="1"/>
</dbReference>
<evidence type="ECO:0000256" key="3">
    <source>
        <dbReference type="ARBA" id="ARBA00022801"/>
    </source>
</evidence>
<dbReference type="Pfam" id="PF13180">
    <property type="entry name" value="PDZ_2"/>
    <property type="match status" value="1"/>
</dbReference>
<keyword evidence="10" id="KW-1185">Reference proteome</keyword>
<dbReference type="InterPro" id="IPR001478">
    <property type="entry name" value="PDZ"/>
</dbReference>
<dbReference type="PANTHER" id="PTHR32060:SF30">
    <property type="entry name" value="CARBOXY-TERMINAL PROCESSING PROTEASE CTPA"/>
    <property type="match status" value="1"/>
</dbReference>
<evidence type="ECO:0000259" key="7">
    <source>
        <dbReference type="SMART" id="SM00228"/>
    </source>
</evidence>
<evidence type="ECO:0000256" key="2">
    <source>
        <dbReference type="ARBA" id="ARBA00022670"/>
    </source>
</evidence>
<evidence type="ECO:0000256" key="4">
    <source>
        <dbReference type="ARBA" id="ARBA00022825"/>
    </source>
</evidence>
<keyword evidence="2 5" id="KW-0645">Protease</keyword>
<dbReference type="Gene3D" id="3.30.750.44">
    <property type="match status" value="1"/>
</dbReference>
<dbReference type="GO" id="GO:0006508">
    <property type="term" value="P:proteolysis"/>
    <property type="evidence" value="ECO:0007669"/>
    <property type="project" value="UniProtKB-KW"/>
</dbReference>
<sequence>MNKKYNYLWPAIIGTAVAIGIFIGGKLHFNDSPEKLFTTNSKKDKLNRLIDYIDFEYVDEIDTDSIVDVTVNNILNKLDPHSVYIPKREMKEVSENMKGDFVGIGVNFYMYKDTISVIRTVENGPSSRKGIKAGDRILVADTDTLYGRKLPNDTIVNRLKGKEGTKVKLKVYRKSEDRFFTVDIKRGVVPIRSVEAYYMMTQDMGYIKVNRFAESTFSEFKNALTELRKQGAKKLTLDLRDNPGGYLGIAEKMADEFLEDGKLILFTKNKKGKIDKAFATDKGSFEDKPVYVLINERSASASEIIAGALQDNDIGTIVGRRSFGKGLVQREMELGDGSAVRLTVSRYYTPTGRSIQKTYSNGNKDYYQTFTDRYHTGELVSVDSIKVADSLKFTTPKGKVVYGGGGIIPDAFVPIGNNEEETVKTLESIGFISYYVFEHLDKNRLQYKDYTQSEFVDNFRVDDILFEDFINYCERSPEVRRLQLKYYDLEDKIKLYLKASLAEQLFSKNSYAKIKGEGDDMLNRVLELDAPTLYQKEADSIEAIN</sequence>
<dbReference type="AlphaFoldDB" id="A0A846QYD4"/>